<organism evidence="1 2">
    <name type="scientific">Arthrobacter gandavensis</name>
    <dbReference type="NCBI Taxonomy" id="169960"/>
    <lineage>
        <taxon>Bacteria</taxon>
        <taxon>Bacillati</taxon>
        <taxon>Actinomycetota</taxon>
        <taxon>Actinomycetes</taxon>
        <taxon>Micrococcales</taxon>
        <taxon>Micrococcaceae</taxon>
        <taxon>Arthrobacter</taxon>
    </lineage>
</organism>
<reference evidence="1 2" key="1">
    <citation type="journal article" date="2019" name="Int. J. Syst. Evol. Microbiol.">
        <title>The Global Catalogue of Microorganisms (GCM) 10K type strain sequencing project: providing services to taxonomists for standard genome sequencing and annotation.</title>
        <authorList>
            <consortium name="The Broad Institute Genomics Platform"/>
            <consortium name="The Broad Institute Genome Sequencing Center for Infectious Disease"/>
            <person name="Wu L."/>
            <person name="Ma J."/>
        </authorList>
    </citation>
    <scope>NUCLEOTIDE SEQUENCE [LARGE SCALE GENOMIC DNA]</scope>
    <source>
        <strain evidence="1 2">JCM 13316</strain>
    </source>
</reference>
<comment type="caution">
    <text evidence="1">The sequence shown here is derived from an EMBL/GenBank/DDBJ whole genome shotgun (WGS) entry which is preliminary data.</text>
</comment>
<dbReference type="InterPro" id="IPR016024">
    <property type="entry name" value="ARM-type_fold"/>
</dbReference>
<dbReference type="InterPro" id="IPR021133">
    <property type="entry name" value="HEAT_type_2"/>
</dbReference>
<dbReference type="Gene3D" id="1.25.40.290">
    <property type="entry name" value="ARM repeat domains"/>
    <property type="match status" value="1"/>
</dbReference>
<dbReference type="PROSITE" id="PS50077">
    <property type="entry name" value="HEAT_REPEAT"/>
    <property type="match status" value="1"/>
</dbReference>
<evidence type="ECO:0008006" key="3">
    <source>
        <dbReference type="Google" id="ProtNLM"/>
    </source>
</evidence>
<sequence>MGAMDDLLGPAEVTALHRSLTSAAPVAGLQGLLAAIPQLDPLSLRGRTDLLAGQLVRAYPVYAQAAAAYRGALADPEFKGWMMWPVTESAVTLALAGGDPADFDDALDLLAALTPRLTSEFAIRRLLTADLDRSLALIQAWTADPDPHVRRLASEGTRPYLPWAIRVPGLLQDPEATLPILAALRDDPSEDVRRSVANHLNDISRHAPEITVQACARWLDAPAPTTERLVRHSLRTLVKKAHPGALALLGFEPAEVLVEDLATTTPAITLPGRLRFGFTLTNTGRTTARLAVDYVVHYVKARGGTAPAVFKLAVLELPAGESRTLTGSHALHQMTTRRHYAGIHRLQIQVNGTRHGSLAFEVELDPVEPSPASPASLES</sequence>
<accession>A0ABN2NV03</accession>
<dbReference type="InterPro" id="IPR014825">
    <property type="entry name" value="DNA_alkylation"/>
</dbReference>
<evidence type="ECO:0000313" key="2">
    <source>
        <dbReference type="Proteomes" id="UP001500784"/>
    </source>
</evidence>
<dbReference type="SUPFAM" id="SSF48371">
    <property type="entry name" value="ARM repeat"/>
    <property type="match status" value="1"/>
</dbReference>
<dbReference type="Pfam" id="PF08713">
    <property type="entry name" value="DNA_alkylation"/>
    <property type="match status" value="1"/>
</dbReference>
<dbReference type="EMBL" id="BAAALV010000001">
    <property type="protein sequence ID" value="GAA1901278.1"/>
    <property type="molecule type" value="Genomic_DNA"/>
</dbReference>
<dbReference type="Proteomes" id="UP001500784">
    <property type="component" value="Unassembled WGS sequence"/>
</dbReference>
<gene>
    <name evidence="1" type="ORF">GCM10009688_00950</name>
</gene>
<keyword evidence="2" id="KW-1185">Reference proteome</keyword>
<name>A0ABN2NV03_9MICC</name>
<protein>
    <recommendedName>
        <fullName evidence="3">3-methyladenine DNA glycosylase AlkC</fullName>
    </recommendedName>
</protein>
<proteinExistence type="predicted"/>
<evidence type="ECO:0000313" key="1">
    <source>
        <dbReference type="EMBL" id="GAA1901278.1"/>
    </source>
</evidence>